<accession>A0A1B6KN81</accession>
<dbReference type="AlphaFoldDB" id="A0A1B6KN81"/>
<keyword evidence="1" id="KW-0732">Signal</keyword>
<feature type="signal peptide" evidence="1">
    <location>
        <begin position="1"/>
        <end position="21"/>
    </location>
</feature>
<sequence length="126" mass="14121">MNSNFCAFFTVFSVVSFGINALQCNQAITERIVNSTNCKTDILQKLHVLSPLSAAMLHKPDLEAIPNNIDFCIASHVHAPENHTSHANFTIYFKTGEPNTVNYTQEETKCGLIVETHDSNKQFDIY</sequence>
<name>A0A1B6KN81_9HEMI</name>
<proteinExistence type="predicted"/>
<protein>
    <submittedName>
        <fullName evidence="2">Uncharacterized protein</fullName>
    </submittedName>
</protein>
<evidence type="ECO:0000313" key="2">
    <source>
        <dbReference type="EMBL" id="JAT12918.1"/>
    </source>
</evidence>
<dbReference type="EMBL" id="GEBQ01027059">
    <property type="protein sequence ID" value="JAT12918.1"/>
    <property type="molecule type" value="Transcribed_RNA"/>
</dbReference>
<reference evidence="2" key="1">
    <citation type="submission" date="2015-11" db="EMBL/GenBank/DDBJ databases">
        <title>De novo transcriptome assembly of four potential Pierce s Disease insect vectors from Arizona vineyards.</title>
        <authorList>
            <person name="Tassone E.E."/>
        </authorList>
    </citation>
    <scope>NUCLEOTIDE SEQUENCE</scope>
</reference>
<organism evidence="2">
    <name type="scientific">Graphocephala atropunctata</name>
    <dbReference type="NCBI Taxonomy" id="36148"/>
    <lineage>
        <taxon>Eukaryota</taxon>
        <taxon>Metazoa</taxon>
        <taxon>Ecdysozoa</taxon>
        <taxon>Arthropoda</taxon>
        <taxon>Hexapoda</taxon>
        <taxon>Insecta</taxon>
        <taxon>Pterygota</taxon>
        <taxon>Neoptera</taxon>
        <taxon>Paraneoptera</taxon>
        <taxon>Hemiptera</taxon>
        <taxon>Auchenorrhyncha</taxon>
        <taxon>Membracoidea</taxon>
        <taxon>Cicadellidae</taxon>
        <taxon>Cicadellinae</taxon>
        <taxon>Cicadellini</taxon>
        <taxon>Graphocephala</taxon>
    </lineage>
</organism>
<feature type="chain" id="PRO_5008586694" evidence="1">
    <location>
        <begin position="22"/>
        <end position="126"/>
    </location>
</feature>
<gene>
    <name evidence="2" type="ORF">g.32937</name>
</gene>
<feature type="non-terminal residue" evidence="2">
    <location>
        <position position="126"/>
    </location>
</feature>
<evidence type="ECO:0000256" key="1">
    <source>
        <dbReference type="SAM" id="SignalP"/>
    </source>
</evidence>